<dbReference type="Gene3D" id="1.25.40.10">
    <property type="entry name" value="Tetratricopeptide repeat domain"/>
    <property type="match status" value="1"/>
</dbReference>
<dbReference type="GO" id="GO:0005737">
    <property type="term" value="C:cytoplasm"/>
    <property type="evidence" value="ECO:0007669"/>
    <property type="project" value="TreeGrafter"/>
</dbReference>
<keyword evidence="2" id="KW-0067">ATP-binding</keyword>
<dbReference type="Pfam" id="PF00211">
    <property type="entry name" value="Guanylate_cyc"/>
    <property type="match status" value="1"/>
</dbReference>
<dbReference type="PANTHER" id="PTHR16305">
    <property type="entry name" value="TESTICULAR SOLUBLE ADENYLYL CYCLASE"/>
    <property type="match status" value="1"/>
</dbReference>
<dbReference type="InterPro" id="IPR013761">
    <property type="entry name" value="SAM/pointed_sf"/>
</dbReference>
<evidence type="ECO:0000256" key="1">
    <source>
        <dbReference type="ARBA" id="ARBA00022741"/>
    </source>
</evidence>
<evidence type="ECO:0000313" key="5">
    <source>
        <dbReference type="EMBL" id="QPD05553.1"/>
    </source>
</evidence>
<dbReference type="SMART" id="SM00044">
    <property type="entry name" value="CYCc"/>
    <property type="match status" value="1"/>
</dbReference>
<dbReference type="InterPro" id="IPR029787">
    <property type="entry name" value="Nucleotide_cyclase"/>
</dbReference>
<dbReference type="Gene3D" id="3.30.70.1230">
    <property type="entry name" value="Nucleotide cyclase"/>
    <property type="match status" value="1"/>
</dbReference>
<organism evidence="5 6">
    <name type="scientific">Candidatus Nitrospira kreftii</name>
    <dbReference type="NCBI Taxonomy" id="2652173"/>
    <lineage>
        <taxon>Bacteria</taxon>
        <taxon>Pseudomonadati</taxon>
        <taxon>Nitrospirota</taxon>
        <taxon>Nitrospiria</taxon>
        <taxon>Nitrospirales</taxon>
        <taxon>Nitrospiraceae</taxon>
        <taxon>Nitrospira</taxon>
    </lineage>
</organism>
<dbReference type="InterPro" id="IPR001660">
    <property type="entry name" value="SAM"/>
</dbReference>
<dbReference type="GO" id="GO:0004016">
    <property type="term" value="F:adenylate cyclase activity"/>
    <property type="evidence" value="ECO:0007669"/>
    <property type="project" value="UniProtKB-ARBA"/>
</dbReference>
<protein>
    <submittedName>
        <fullName evidence="5">Guanylate cyclase</fullName>
    </submittedName>
</protein>
<dbReference type="GO" id="GO:0009190">
    <property type="term" value="P:cyclic nucleotide biosynthetic process"/>
    <property type="evidence" value="ECO:0007669"/>
    <property type="project" value="InterPro"/>
</dbReference>
<dbReference type="PROSITE" id="PS50105">
    <property type="entry name" value="SAM_DOMAIN"/>
    <property type="match status" value="1"/>
</dbReference>
<dbReference type="PROSITE" id="PS50125">
    <property type="entry name" value="GUANYLATE_CYCLASE_2"/>
    <property type="match status" value="1"/>
</dbReference>
<dbReference type="Pfam" id="PF00536">
    <property type="entry name" value="SAM_1"/>
    <property type="match status" value="1"/>
</dbReference>
<feature type="domain" description="SAM" evidence="3">
    <location>
        <begin position="4"/>
        <end position="63"/>
    </location>
</feature>
<dbReference type="PANTHER" id="PTHR16305:SF28">
    <property type="entry name" value="GUANYLATE CYCLASE DOMAIN-CONTAINING PROTEIN"/>
    <property type="match status" value="1"/>
</dbReference>
<dbReference type="CDD" id="cd07302">
    <property type="entry name" value="CHD"/>
    <property type="match status" value="1"/>
</dbReference>
<dbReference type="SUPFAM" id="SSF55073">
    <property type="entry name" value="Nucleotide cyclase"/>
    <property type="match status" value="1"/>
</dbReference>
<proteinExistence type="predicted"/>
<dbReference type="CDD" id="cd09487">
    <property type="entry name" value="SAM_superfamily"/>
    <property type="match status" value="1"/>
</dbReference>
<dbReference type="SMART" id="SM00454">
    <property type="entry name" value="SAM"/>
    <property type="match status" value="1"/>
</dbReference>
<accession>A0A7S8J0Q5</accession>
<dbReference type="SUPFAM" id="SSF52540">
    <property type="entry name" value="P-loop containing nucleoside triphosphate hydrolases"/>
    <property type="match status" value="1"/>
</dbReference>
<gene>
    <name evidence="5" type="ORF">Nkreftii_003327</name>
</gene>
<dbReference type="SUPFAM" id="SSF47769">
    <property type="entry name" value="SAM/Pointed domain"/>
    <property type="match status" value="1"/>
</dbReference>
<sequence length="1132" mass="126907">MIDDRVSAWLDSLGLDYYREVFQQNAITWDVLPELNDSDLASLGVVLGHRKRLLRAIADLSLQADSDGRQPAPIATDLEATPFPPVRDQAERRQLTVMFCDLVGSTALARRVDPEDLQTSIRHFLDACSEAISRFNGYIAKYMGDGLLVYFGYPQAHEHDAERAVHAGLAVLELVRALPREHYTDQEFEVAVRIGIATGPVIVGELIGQDVAKERSVFGETPNLASRLQGLAAPNQLIVDSVTKRLIGGEFECTDRGTVPLKGFETPVKIWQVVSATSSASRFESYRSGRLFQFIGRTHEAALVLGRWREAVEGEGQVVLLCGEAGIGKSRLVQHLRDQLAGGHYERIQAQCSPHHTNTVLYPVMTYLRQAAGLTDGDSASTQRQKLATLMADNGPADRITVALLADLLSIQGSEQDQLLNLSPDKRKDMTLEALVQYLRRLADRSPVLLIVEDAHWLDPSTLDLTTRIIDRIRQMRVLMLITFRPDFRPVWAEYSHVTFLTLSRLSRRQSAELIATMTGGKVLPQEVQEAILAKTDGVPLYIEELTKNLLEIGLLTEGADAFTLKAPLMDMAIPDSLQALLMERVDRLGPIKEIVQIGAAIGREFTYELLRATVEITDSQLHSALDRFVASGLILQEGERLFARYRFKHMLVQEAAYNTLPKKSRRLLHARIAQSLEEKFPERVRLEPELLAYHFEQAGLTRPAITYWRLAARRDADRSANVEALNHFDHALALLKELPSDTERDALELELLIARGAPMVTVKGYASEEIERNYLRAKELSQKNRDSEHHFLAHWGLWVFRLVRGPLATACDLAEHLLSQANREHNPDMLIRAHESVGSTYFFLGRFNEAKTHLLAAKSLYDPARHRSQALPYTQDPGITARIMLARALWILGEVDQVEVLSREAIGMARELEHPFTLAFTLTTVAWTYSTLREAEKTLHLTEEAIELSTKYSFEVPLAWATSLQGWALAEKGEEQGLDRFVKGLSATRAAGASLNNTFTLSLLAELYLRQKRIDEGLSVLSEALKLVCSQGERCWQAELLRLKGELLLEQSEPSVSVAEQCFVEALKVAQDQHANMLELRVAVSMARLLRTLHRPDAAKRVLHPVCSQFQKRVATPDLIEARNILEQLGM</sequence>
<dbReference type="Gene3D" id="1.10.150.50">
    <property type="entry name" value="Transcription Factor, Ets-1"/>
    <property type="match status" value="1"/>
</dbReference>
<dbReference type="Gene3D" id="3.40.50.300">
    <property type="entry name" value="P-loop containing nucleotide triphosphate hydrolases"/>
    <property type="match status" value="1"/>
</dbReference>
<evidence type="ECO:0000256" key="2">
    <source>
        <dbReference type="ARBA" id="ARBA00022840"/>
    </source>
</evidence>
<keyword evidence="1" id="KW-0547">Nucleotide-binding</keyword>
<evidence type="ECO:0000259" key="4">
    <source>
        <dbReference type="PROSITE" id="PS50125"/>
    </source>
</evidence>
<dbReference type="InterPro" id="IPR011990">
    <property type="entry name" value="TPR-like_helical_dom_sf"/>
</dbReference>
<evidence type="ECO:0000313" key="6">
    <source>
        <dbReference type="Proteomes" id="UP000593737"/>
    </source>
</evidence>
<dbReference type="GO" id="GO:0035556">
    <property type="term" value="P:intracellular signal transduction"/>
    <property type="evidence" value="ECO:0007669"/>
    <property type="project" value="InterPro"/>
</dbReference>
<name>A0A7S8J0Q5_9BACT</name>
<feature type="domain" description="Guanylate cyclase" evidence="4">
    <location>
        <begin position="96"/>
        <end position="229"/>
    </location>
</feature>
<dbReference type="KEGG" id="nkf:Nkreftii_003327"/>
<dbReference type="EMBL" id="CP047423">
    <property type="protein sequence ID" value="QPD05553.1"/>
    <property type="molecule type" value="Genomic_DNA"/>
</dbReference>
<dbReference type="SUPFAM" id="SSF48452">
    <property type="entry name" value="TPR-like"/>
    <property type="match status" value="2"/>
</dbReference>
<dbReference type="InterPro" id="IPR041664">
    <property type="entry name" value="AAA_16"/>
</dbReference>
<dbReference type="GO" id="GO:0005524">
    <property type="term" value="F:ATP binding"/>
    <property type="evidence" value="ECO:0007669"/>
    <property type="project" value="UniProtKB-KW"/>
</dbReference>
<dbReference type="Pfam" id="PF13191">
    <property type="entry name" value="AAA_16"/>
    <property type="match status" value="1"/>
</dbReference>
<dbReference type="InterPro" id="IPR001054">
    <property type="entry name" value="A/G_cyclase"/>
</dbReference>
<dbReference type="InterPro" id="IPR027417">
    <property type="entry name" value="P-loop_NTPase"/>
</dbReference>
<dbReference type="Proteomes" id="UP000593737">
    <property type="component" value="Chromosome"/>
</dbReference>
<reference evidence="5 6" key="1">
    <citation type="journal article" date="2020" name="ISME J.">
        <title>Enrichment and physiological characterization of a novel comammox Nitrospira indicates ammonium inhibition of complete nitrification.</title>
        <authorList>
            <person name="Sakoula D."/>
            <person name="Koch H."/>
            <person name="Frank J."/>
            <person name="Jetten M.S.M."/>
            <person name="van Kessel M.A.H.J."/>
            <person name="Lucker S."/>
        </authorList>
    </citation>
    <scope>NUCLEOTIDE SEQUENCE [LARGE SCALE GENOMIC DNA]</scope>
    <source>
        <strain evidence="5">Comreactor17</strain>
    </source>
</reference>
<evidence type="ECO:0000259" key="3">
    <source>
        <dbReference type="PROSITE" id="PS50105"/>
    </source>
</evidence>
<dbReference type="AlphaFoldDB" id="A0A7S8J0Q5"/>